<proteinExistence type="predicted"/>
<name>A0A7K2IZ86_9ACTN</name>
<dbReference type="Proteomes" id="UP000467124">
    <property type="component" value="Unassembled WGS sequence"/>
</dbReference>
<dbReference type="InterPro" id="IPR011032">
    <property type="entry name" value="GroES-like_sf"/>
</dbReference>
<dbReference type="Pfam" id="PF13602">
    <property type="entry name" value="ADH_zinc_N_2"/>
    <property type="match status" value="1"/>
</dbReference>
<dbReference type="InterPro" id="IPR050700">
    <property type="entry name" value="YIM1/Zinc_Alcohol_DH_Fams"/>
</dbReference>
<dbReference type="AlphaFoldDB" id="A0A7K2IZ86"/>
<dbReference type="Gene3D" id="3.90.180.10">
    <property type="entry name" value="Medium-chain alcohol dehydrogenases, catalytic domain"/>
    <property type="match status" value="1"/>
</dbReference>
<dbReference type="SMART" id="SM00829">
    <property type="entry name" value="PKS_ER"/>
    <property type="match status" value="1"/>
</dbReference>
<dbReference type="SUPFAM" id="SSF50129">
    <property type="entry name" value="GroES-like"/>
    <property type="match status" value="1"/>
</dbReference>
<dbReference type="Gene3D" id="3.40.50.720">
    <property type="entry name" value="NAD(P)-binding Rossmann-like Domain"/>
    <property type="match status" value="1"/>
</dbReference>
<evidence type="ECO:0000313" key="2">
    <source>
        <dbReference type="EMBL" id="MYR35273.1"/>
    </source>
</evidence>
<dbReference type="Pfam" id="PF08240">
    <property type="entry name" value="ADH_N"/>
    <property type="match status" value="1"/>
</dbReference>
<evidence type="ECO:0000313" key="3">
    <source>
        <dbReference type="Proteomes" id="UP000467124"/>
    </source>
</evidence>
<protein>
    <submittedName>
        <fullName evidence="2">Zinc-binding dehydrogenase</fullName>
    </submittedName>
</protein>
<dbReference type="CDD" id="cd08267">
    <property type="entry name" value="MDR1"/>
    <property type="match status" value="1"/>
</dbReference>
<comment type="caution">
    <text evidence="2">The sequence shown here is derived from an EMBL/GenBank/DDBJ whole genome shotgun (WGS) entry which is preliminary data.</text>
</comment>
<accession>A0A7K2IZ86</accession>
<dbReference type="PANTHER" id="PTHR11695:SF294">
    <property type="entry name" value="RETICULON-4-INTERACTING PROTEIN 1, MITOCHONDRIAL"/>
    <property type="match status" value="1"/>
</dbReference>
<dbReference type="PANTHER" id="PTHR11695">
    <property type="entry name" value="ALCOHOL DEHYDROGENASE RELATED"/>
    <property type="match status" value="1"/>
</dbReference>
<feature type="domain" description="Enoyl reductase (ER)" evidence="1">
    <location>
        <begin position="26"/>
        <end position="330"/>
    </location>
</feature>
<dbReference type="InterPro" id="IPR020843">
    <property type="entry name" value="ER"/>
</dbReference>
<dbReference type="EMBL" id="WWHY01000001">
    <property type="protein sequence ID" value="MYR35273.1"/>
    <property type="molecule type" value="Genomic_DNA"/>
</dbReference>
<gene>
    <name evidence="2" type="ORF">GTW20_24165</name>
</gene>
<dbReference type="SUPFAM" id="SSF51735">
    <property type="entry name" value="NAD(P)-binding Rossmann-fold domains"/>
    <property type="match status" value="1"/>
</dbReference>
<dbReference type="InterPro" id="IPR013154">
    <property type="entry name" value="ADH-like_N"/>
</dbReference>
<sequence length="332" mass="35129">MRTHEHGGDFPAPGGTMRAVRYDRYGGPEVLTVVDGLPTPPVGETDVRVRVSAAAVGGGEIPIRAGRLRHVLRQRLPAGTGVDFVGTVERTGTAVTRANVGDHVWGVMPHGTFGSIAETIVVPQERVAPAPRTLSPHEAAALPASGTTALHALTRRIRLRPGQRLLIRGAAGGVGVVAVQLGASLGAHVTALAGADHLSRLRELGASEALDHRRTPLHDLGRFDAIVDLVGTHLPALRARLVPGGTLFPLALDPSRPIRSALWVVAGHLHRRTRLGAFSNDPTPRELEELTSLVEQGTIVPVIDTVLGVDDIVRAHRRLERGGVRGKVVVTL</sequence>
<dbReference type="GO" id="GO:0016491">
    <property type="term" value="F:oxidoreductase activity"/>
    <property type="evidence" value="ECO:0007669"/>
    <property type="project" value="InterPro"/>
</dbReference>
<organism evidence="2 3">
    <name type="scientific">Nocardiopsis alba</name>
    <dbReference type="NCBI Taxonomy" id="53437"/>
    <lineage>
        <taxon>Bacteria</taxon>
        <taxon>Bacillati</taxon>
        <taxon>Actinomycetota</taxon>
        <taxon>Actinomycetes</taxon>
        <taxon>Streptosporangiales</taxon>
        <taxon>Nocardiopsidaceae</taxon>
        <taxon>Nocardiopsis</taxon>
    </lineage>
</organism>
<dbReference type="InterPro" id="IPR036291">
    <property type="entry name" value="NAD(P)-bd_dom_sf"/>
</dbReference>
<reference evidence="2 3" key="1">
    <citation type="journal article" date="2019" name="Nat. Commun.">
        <title>The antimicrobial potential of Streptomyces from insect microbiomes.</title>
        <authorList>
            <person name="Chevrette M.G."/>
            <person name="Carlson C.M."/>
            <person name="Ortega H.E."/>
            <person name="Thomas C."/>
            <person name="Ananiev G.E."/>
            <person name="Barns K.J."/>
            <person name="Book A.J."/>
            <person name="Cagnazzo J."/>
            <person name="Carlos C."/>
            <person name="Flanigan W."/>
            <person name="Grubbs K.J."/>
            <person name="Horn H.A."/>
            <person name="Hoffmann F.M."/>
            <person name="Klassen J.L."/>
            <person name="Knack J.J."/>
            <person name="Lewin G.R."/>
            <person name="McDonald B.R."/>
            <person name="Muller L."/>
            <person name="Melo W.G.P."/>
            <person name="Pinto-Tomas A.A."/>
            <person name="Schmitz A."/>
            <person name="Wendt-Pienkowski E."/>
            <person name="Wildman S."/>
            <person name="Zhao M."/>
            <person name="Zhang F."/>
            <person name="Bugni T.S."/>
            <person name="Andes D.R."/>
            <person name="Pupo M.T."/>
            <person name="Currie C.R."/>
        </authorList>
    </citation>
    <scope>NUCLEOTIDE SEQUENCE [LARGE SCALE GENOMIC DNA]</scope>
    <source>
        <strain evidence="2 3">SID5840</strain>
    </source>
</reference>
<evidence type="ECO:0000259" key="1">
    <source>
        <dbReference type="SMART" id="SM00829"/>
    </source>
</evidence>